<dbReference type="GO" id="GO:0005524">
    <property type="term" value="F:ATP binding"/>
    <property type="evidence" value="ECO:0007669"/>
    <property type="project" value="UniProtKB-KW"/>
</dbReference>
<organism evidence="26 27">
    <name type="scientific">Atta cephalotes</name>
    <name type="common">Leafcutter ant</name>
    <dbReference type="NCBI Taxonomy" id="12957"/>
    <lineage>
        <taxon>Eukaryota</taxon>
        <taxon>Metazoa</taxon>
        <taxon>Ecdysozoa</taxon>
        <taxon>Arthropoda</taxon>
        <taxon>Hexapoda</taxon>
        <taxon>Insecta</taxon>
        <taxon>Pterygota</taxon>
        <taxon>Neoptera</taxon>
        <taxon>Endopterygota</taxon>
        <taxon>Hymenoptera</taxon>
        <taxon>Apocrita</taxon>
        <taxon>Aculeata</taxon>
        <taxon>Formicoidea</taxon>
        <taxon>Formicidae</taxon>
        <taxon>Myrmicinae</taxon>
        <taxon>Atta</taxon>
    </lineage>
</organism>
<dbReference type="GO" id="GO:0036156">
    <property type="term" value="C:inner dynein arm"/>
    <property type="evidence" value="ECO:0007669"/>
    <property type="project" value="UniProtKB-ARBA"/>
</dbReference>
<dbReference type="OrthoDB" id="447173at2759"/>
<dbReference type="Gene3D" id="1.20.920.30">
    <property type="match status" value="1"/>
</dbReference>
<dbReference type="eggNOG" id="KOG3595">
    <property type="taxonomic scope" value="Eukaryota"/>
</dbReference>
<dbReference type="Gene3D" id="1.20.58.60">
    <property type="match status" value="1"/>
</dbReference>
<dbReference type="FunFam" id="1.10.472.130:FF:000003">
    <property type="entry name" value="Dynein, axonemal, heavy chain 2"/>
    <property type="match status" value="1"/>
</dbReference>
<dbReference type="GO" id="GO:0045505">
    <property type="term" value="F:dynein intermediate chain binding"/>
    <property type="evidence" value="ECO:0007669"/>
    <property type="project" value="InterPro"/>
</dbReference>
<dbReference type="Pfam" id="PF17852">
    <property type="entry name" value="Dynein_AAA_lid"/>
    <property type="match status" value="1"/>
</dbReference>
<sequence length="4308" mass="499290">MLGLTMIYVPLESRELTAEEGSADKELVKRLEGVVAYWNTQIKIALSDQEQASPHELLCLEDEYDFWTYRYDNLSGLNYQLRRETVNLIINILLAVQSSYIRQFLILKDEIEHGTIEAKSNIKFLSILKDTLAELKTCTTPASVAQYLPKMMHLFRTIWLNSPFYNTRERISNLFTALSNQIVVMCKGFINLADVFAGKTRKSMKIFYECIKLCEDYITLYYEIANAHINLTHHSWDLDTNSIFHYINVFIGRCQDIIEICQAMIDFARLDETTQILSPKFSGTNGEEHERVCQKIERLFYESLSKIEAISYKIFAVHESTWHDDMIIFRTEMKDLEIMIENLIATVFMNVNNIQEGIENLRSFYNYLNRKNLKFLLDSKNSSVWQLLAEDIERTKQEILNEKKEYSSITPYYAGRALNLRLKGDRLLSTRKMLEKAEWMPYCAMSEEIYHQEDIMIRSIEDSMKELHIKWLYYVGDNPRAQLDRCLMRQSDSKPGLLECNIDPNILNLCHECFYWISFKFNIPVHIQQIYDMWDTLRFIYESVLAVTLAYNKIIEALSLTERALFRELIRQLDRKINPGLTKLTWNTEYVDSYIEDCFNETVNFQNFIDIYKNSNSEIIRICENICDAPMIKIRINYTYTLSELEEELLNVRDETFQVMTQRLDMVFLNVIEIYEGFKNVIQENCVEWKDYLMKIDTVIEEAIRLCLKNSLTIMFEALHGIDTTGPSPLLLVQADIIDNKISFMPNLLEIATMIGSILNILLEPLKDVSRLVKKFKMLPDKSLPFSKLYKVDEELIELQQRLNDEVSYCFVQVQSYIKIWEPFKEVWEVNKDLYIQRYEKLKPTAASFDADISKYLEVINNIQLQETMATVHFLDINFDGLKATIIEHCSIWQQKLTALLLRMTDAMVDHVYHYIAENSTKITKEPTDLISMQSALQLFERLTAEIPKEEEEFPKIQEQCQTLVKYEVPLTFEFKRKLKDIDRSWTAYLELLATCEVTLLEKKEEFKQILLTDSTMFEEDVSSLIRKFNDTGPFTSDWNSKDALNWITVFWKEIYSLRDRESLLQSQLTIFGINYPDSQELEQLDKDVAVIELVWQLTDEWNDTWKRYKTGNFWTIELEEMDTTANILLWKLTTLCRELKEKNWEIVENTRSRVDKFQHTLPLITILKNPAMKPRHWKRVKDTISQDFDEMSEDFTLSAIIRMQMHNFAEQISEISNMATMELAIEVGLQHIKETWEAMPITMIPYKDRGIYKLKAIDDLIQTLEDHQVQLSSIKSTRFVESFAQEVEYWEQTLSTIGEVLEMLLVVQKGYMYLDNVFTTEDIKKQLPKETDDFDKVTSELAELTSRMASHGLALPATHIPPGLLEVLNKLNDKLEALQLALEQYLETKRRVFPRLYFVSNDDTLEILAHSKQPDLMQPNIKKLFVNVKSLKLGRSLTGKHVADGMYSNDQEYIEFTEPVFLEGQVEYWLRDLEAAMRVTLREVLRHCRTALRKMLMKRDRWVKEWPGQPSITSTQIQWTSDCTRTLMHCKVIDSKKPLRKLRKRQTQTLDKYSEAIRGNLNKLDRLKLKAIVVIEIHARDVIEKMYKMNCKDVTDFVWQSQLRFYWEAEDCIVRQTNTHFTYGHEYLGNTGRLVITPLTDRCYITLTTARHLYRGGSPKGPAGTGKTETVKDLGKALGFNVIVQNCSEGLDYKSMRRLFSGLSQTGAWGCFDEFNRINVEVLSVVAQQILSILTALAQRLTKFILDGIAISLVHTCGIFITMNPGYAGRTELPDNLKSMFRPISMIVPDSCMIAEINLFGEGFQDIRTLARKVFTLYSLAQQQLSKQYHYDFGLRGIVTLTRYAGKKKRLYSNLRDEEIIILAMKDMNVAKLTSDDLPLFLNIITDLFPNIDVPTVDYEEIISYITSEAIKLKLQPIPMLVTKVIELYETKNSRHSTMIVGASNTAKTATWKILQNTMTTMKSDGKPGFNTVHVHPINPKALSLGELYGEYNLSTGEWLDGVISSIMRKTCSENTPDEKWILFDGPVDVDWIENMNSVMDDNKVLTLVNNDRIVMPNQVSLLFEVQDLATASPSSISRAGMIYNDYKDLGWRPYVDSWLQKYSAKSDFIDEMNRLFESHVNVTLRFKQRNCEEVVPVTELNAVQSLCKLLEVLATPQNGVELGEDRDVFSNICKMWFLFCMIWSLCASVNEDGRQKMDKFIREIENFFPLRDTVYEYYVDARLQTFILWEEKLQPAWKFQAGLPFYKIIVPTVDTIRYDYIVSSLLSNGFPVLVVGPVGTGKTSTIHSILELLDDTKYTSLLVNMSAQTASGNVQNVIESRLEKRKKGVYIPSSDKTMIVFMDDFNMPIKEKYGSQPPLELIRQWIDYGFWYDRKKQMRKYIERIQLITAMGPPGGGRNVITNRLVTKFNVINMTFPNERQIIRIYGTILKQQLSEFHSEVKGISNEITYASINLYNNVIQKMLPTPTKTHYLFNMRDISKIFQGLLRSHKNYQYSKQTFLRLWVHESFRVFCDRLIDEKDREWFVTQLNDQLGKYFELTFHNVCPEKSLIFGNFMNAWNIYEDLPDIGSIRRYVEEQMDEYNVSPGVVHLDLVLFRDAIEHVCRIVRVISQPRGNVLLIGIGGSGRQSLSRIGSYMCDLSIYQIVVKAQYRTPEFREDLKTLYSIAGVENKPTSFLFSDTQVVEEQFLEIVNNMLSTGEVANLYKSDEMEDIKNRLLKEITKHGKIPTIETVYSFLIERARANMHLILCMSPIGDAFKNRLRQYPSLINCTTIDWFLEWPREALLEVGNKFLMNLNLTLTITGENKVEPRQSAMAVPLPPLQDRMRDGIAASFSLIHDTVSQFSRKMAAEMKRYNYVTPVNFIELVVGYKEMLKKKRQDLADQANKLHGGFSKIDDTRVKVKEMAAELEVTQQQVHKSTRECEEFLVTIANQSRDTDETQKQITAKSLRIAEEQKECKKLEQLARADLETVEPALDEAIKALETLSKKDLAEIKSFTHPPPKVEMVMEAVMILKNSEPTWAEAKRQLSDVNFINTLRDFDKDHISDRVLRTIAKYTSNPEFDPIKVGVVSVAAKSLCMWVIAMENYGKLYRIVEPKREKLQIALESLKQKEMALKEAMRQLQNSREQLEGLQRMYDAKMKEKENLIKLAKLLKLKLERAGTLLDLLSDERILWENTVASLTESFDWLLGDCLISTGFLSYLGPFVSNYRQELISIWSKEVYNREIPTSPNLDVKEFLADPSTIREWNIQGLPFDGFSTENGIIVTKGTRWPLVIDPQCQAVKWIKNMEAKNSLKVIDFGQANFMRVLENAIQFGHPVLLENITETLDPDLNPILQKAFIKSDNQMMIRFNDKMITYNEQFRLFMTTKLSNPHYAPEISTKTTLCNFTIKEQGLEAQLLAIVVRKEKPQLEEQKDNLVLTIASNKKTLKELEDKILYLLSVAGETLLDDLNLLNTLQTSKETSISIQESLTVAEKTEKEIDLVREEYQSCSKRASILFFILNDMSIIDPMYQFSLDAYNALFMLSIDKSPQKINLSERINSLNDYHTYAVYRNTCRGLFEQHKLLFSFHMCVKILDAQGKIIPGEYAFLLRGGIVLDQENQPDKPVPWLSDETWDNITELDKLPGFHGLVSSFKQFPRDWHNWYISTEPEVTPLVGEWEEWCTEFQKMLFIRSCRPDRIFFCIMAYIVRNFDQSFIDPPILNLKAALDDSVAWTPLIFVLSPGVDPAGILMQLADNQGMTSNFLTLSLGQGQAPIATSMIEIGAREGFWVFLANCHLSLSWMPKLDKIVETLSSSQTLHPRFRLWLSSSPTPQFPISILQAGIKITTEPPKGLKANMKRLYSLITETQFDSCQEKSKYKKLLFTLIFFHSILLERKKFQQLGWNVVYSFNDSDFEVSENLLQVYLNEYPVTPWESLKYLIADVCYGGHVTDDWDRRLLMTYIQQYFTEDVLTIPHYRLSSLPTYYVPRDGSLESYHEFIAILPNIDRPETFGQHPNADITCLIIEAKNMFQTLMSLQVQTVSVEMDEDKEKKVMGLASDILSKIPKTIDYERTEKLIGPHKTPLDVVLLQEIGRYNALLIEICDNLKELQRGIKGSVLMSRELEEIFTCIYNGRVPSLWLTTYPSLKLLGAWTRDLINRVEHFANWAQTTHPPLLFWLAAYTFPTGFLTAVLQTSARLWQVSIDSLSWEFTVFSTDESAIIEPPVEGVYVRSIFLEGAGWDKEKGILTEPAPIQLIYNMPVIHFRPIEHVKKKVKELYNCPCYYYPRRSGDQMRSAFIIAVDLKAGTQGSDFWVKRGTALLLSLAV</sequence>
<dbReference type="InterPro" id="IPR041658">
    <property type="entry name" value="AAA_lid_11"/>
</dbReference>
<dbReference type="InterPro" id="IPR042222">
    <property type="entry name" value="Dynein_2_N"/>
</dbReference>
<evidence type="ECO:0000313" key="27">
    <source>
        <dbReference type="Proteomes" id="UP000005205"/>
    </source>
</evidence>
<dbReference type="FunFam" id="3.40.50.300:FF:000153">
    <property type="entry name" value="Dynein axonemal heavy chain 1"/>
    <property type="match status" value="1"/>
</dbReference>
<keyword evidence="5" id="KW-0677">Repeat</keyword>
<dbReference type="Pfam" id="PF08393">
    <property type="entry name" value="DHC_N2"/>
    <property type="match status" value="1"/>
</dbReference>
<dbReference type="InterPro" id="IPR042219">
    <property type="entry name" value="AAA_lid_11_sf"/>
</dbReference>
<comment type="subunit">
    <text evidence="18">The I1 inner arm complex (also known as the f dynein complex) is a two-headed isoform composed of two heavy chains (1-alpha and 1-beta), three intermediate chains and three light chains. I1 occupies a specific position proximal to the first radial spoke and repeats every 96 nm along the length of the axoneme.</text>
</comment>
<dbReference type="InterPro" id="IPR024317">
    <property type="entry name" value="Dynein_heavy_chain_D4_dom"/>
</dbReference>
<dbReference type="EnsemblMetazoa" id="XM_012199547.1">
    <property type="protein sequence ID" value="XP_012054937.1"/>
    <property type="gene ID" value="LOC105618006"/>
</dbReference>
<dbReference type="EMBL" id="ADTU01000357">
    <property type="status" value="NOT_ANNOTATED_CDS"/>
    <property type="molecule type" value="Genomic_DNA"/>
</dbReference>
<dbReference type="GO" id="GO:0008569">
    <property type="term" value="F:minus-end-directed microtubule motor activity"/>
    <property type="evidence" value="ECO:0007669"/>
    <property type="project" value="InterPro"/>
</dbReference>
<keyword evidence="8" id="KW-0067">ATP-binding</keyword>
<dbReference type="InterPro" id="IPR041589">
    <property type="entry name" value="DNAH3_AAA_lid_1"/>
</dbReference>
<keyword evidence="14" id="KW-0206">Cytoskeleton</keyword>
<evidence type="ECO:0000256" key="9">
    <source>
        <dbReference type="ARBA" id="ARBA00022846"/>
    </source>
</evidence>
<dbReference type="InterPro" id="IPR003593">
    <property type="entry name" value="AAA+_ATPase"/>
</dbReference>
<feature type="domain" description="AAA+ ATPase" evidence="25">
    <location>
        <begin position="2270"/>
        <end position="2417"/>
    </location>
</feature>
<evidence type="ECO:0000256" key="13">
    <source>
        <dbReference type="ARBA" id="ARBA00023175"/>
    </source>
</evidence>
<accession>A0A158NBM9</accession>
<proteinExistence type="inferred from homology"/>
<dbReference type="FunFam" id="1.10.8.710:FF:000001">
    <property type="entry name" value="Dynein axonemal heavy chain 2"/>
    <property type="match status" value="1"/>
</dbReference>
<keyword evidence="12" id="KW-0969">Cilium</keyword>
<dbReference type="InterPro" id="IPR024743">
    <property type="entry name" value="Dynein_HC_stalk"/>
</dbReference>
<evidence type="ECO:0000256" key="8">
    <source>
        <dbReference type="ARBA" id="ARBA00022840"/>
    </source>
</evidence>
<keyword evidence="4" id="KW-0493">Microtubule</keyword>
<dbReference type="InterPro" id="IPR027417">
    <property type="entry name" value="P-loop_NTPase"/>
</dbReference>
<dbReference type="Pfam" id="PF25007">
    <property type="entry name" value="DYH2-5-8_CC"/>
    <property type="match status" value="1"/>
</dbReference>
<evidence type="ECO:0000256" key="14">
    <source>
        <dbReference type="ARBA" id="ARBA00023212"/>
    </source>
</evidence>
<dbReference type="Pfam" id="PF03028">
    <property type="entry name" value="Dynein_heavy"/>
    <property type="match status" value="1"/>
</dbReference>
<dbReference type="Pfam" id="PF17857">
    <property type="entry name" value="AAA_lid_1"/>
    <property type="match status" value="1"/>
</dbReference>
<dbReference type="EMBL" id="ADTU01000358">
    <property type="status" value="NOT_ANNOTATED_CDS"/>
    <property type="molecule type" value="Genomic_DNA"/>
</dbReference>
<dbReference type="InterPro" id="IPR041466">
    <property type="entry name" value="Dynein_AAA5_ext"/>
</dbReference>
<dbReference type="FunFam" id="3.40.50.300:FF:002141">
    <property type="entry name" value="Dynein heavy chain"/>
    <property type="match status" value="1"/>
</dbReference>
<dbReference type="InterPro" id="IPR042228">
    <property type="entry name" value="Dynein_linker_3"/>
</dbReference>
<dbReference type="FunFam" id="1.20.140.100:FF:000001">
    <property type="entry name" value="dynein heavy chain 17, axonemal"/>
    <property type="match status" value="1"/>
</dbReference>
<evidence type="ECO:0000256" key="21">
    <source>
        <dbReference type="ARBA" id="ARBA00077719"/>
    </source>
</evidence>
<evidence type="ECO:0000256" key="17">
    <source>
        <dbReference type="ARBA" id="ARBA00054075"/>
    </source>
</evidence>
<dbReference type="SUPFAM" id="SSF52540">
    <property type="entry name" value="P-loop containing nucleoside triphosphate hydrolases"/>
    <property type="match status" value="4"/>
</dbReference>
<dbReference type="Gene3D" id="1.10.472.130">
    <property type="match status" value="1"/>
</dbReference>
<keyword evidence="9" id="KW-0282">Flagellum</keyword>
<evidence type="ECO:0000256" key="10">
    <source>
        <dbReference type="ARBA" id="ARBA00023017"/>
    </source>
</evidence>
<dbReference type="FunFam" id="3.10.490.20:FF:000008">
    <property type="entry name" value="dynein heavy chain 2, axonemal"/>
    <property type="match status" value="1"/>
</dbReference>
<comment type="subcellular location">
    <subcellularLocation>
        <location evidence="1">Cytoplasm</location>
        <location evidence="1">Cytoskeleton</location>
        <location evidence="1">Flagellum axoneme</location>
    </subcellularLocation>
</comment>
<dbReference type="InterPro" id="IPR004273">
    <property type="entry name" value="Dynein_heavy_D6_P-loop"/>
</dbReference>
<feature type="domain" description="AAA+ ATPase" evidence="25">
    <location>
        <begin position="1656"/>
        <end position="1792"/>
    </location>
</feature>
<evidence type="ECO:0000256" key="15">
    <source>
        <dbReference type="ARBA" id="ARBA00023273"/>
    </source>
</evidence>
<dbReference type="Gene3D" id="1.10.8.710">
    <property type="match status" value="1"/>
</dbReference>
<evidence type="ECO:0000256" key="16">
    <source>
        <dbReference type="ARBA" id="ARBA00053635"/>
    </source>
</evidence>
<dbReference type="PANTHER" id="PTHR22878">
    <property type="entry name" value="DYNEIN HEAVY CHAIN 6, AXONEMAL-LIKE-RELATED"/>
    <property type="match status" value="1"/>
</dbReference>
<dbReference type="InterPro" id="IPR013602">
    <property type="entry name" value="Dynein_heavy_linker"/>
</dbReference>
<evidence type="ECO:0000313" key="26">
    <source>
        <dbReference type="EnsemblMetazoa" id="XP_012054937.1"/>
    </source>
</evidence>
<dbReference type="Gene3D" id="1.10.8.720">
    <property type="entry name" value="Region D6 of dynein motor"/>
    <property type="match status" value="1"/>
</dbReference>
<dbReference type="GO" id="GO:0097729">
    <property type="term" value="C:9+2 motile cilium"/>
    <property type="evidence" value="ECO:0007669"/>
    <property type="project" value="UniProtKB-ARBA"/>
</dbReference>
<dbReference type="EMBL" id="ADTU01000355">
    <property type="status" value="NOT_ANNOTATED_CDS"/>
    <property type="molecule type" value="Genomic_DNA"/>
</dbReference>
<dbReference type="FunFam" id="3.40.50.300:FF:000049">
    <property type="entry name" value="Dynein, axonemal, heavy chain 5"/>
    <property type="match status" value="1"/>
</dbReference>
<evidence type="ECO:0000256" key="22">
    <source>
        <dbReference type="ARBA" id="ARBA00078558"/>
    </source>
</evidence>
<dbReference type="GO" id="GO:0005874">
    <property type="term" value="C:microtubule"/>
    <property type="evidence" value="ECO:0007669"/>
    <property type="project" value="UniProtKB-KW"/>
</dbReference>
<dbReference type="FunFam" id="1.20.920.30:FF:000005">
    <property type="entry name" value="Dynein, axonemal, heavy chain 2"/>
    <property type="match status" value="1"/>
</dbReference>
<dbReference type="Pfam" id="PF08385">
    <property type="entry name" value="DHC_N1"/>
    <property type="match status" value="1"/>
</dbReference>
<keyword evidence="15" id="KW-0966">Cell projection</keyword>
<dbReference type="InterPro" id="IPR056759">
    <property type="entry name" value="DYH2-5-8_CC"/>
</dbReference>
<dbReference type="Gene3D" id="3.10.490.20">
    <property type="match status" value="1"/>
</dbReference>
<dbReference type="Gene3D" id="1.10.287.2620">
    <property type="match status" value="1"/>
</dbReference>
<gene>
    <name evidence="26" type="primary">105618006</name>
</gene>
<dbReference type="InParanoid" id="A0A158NBM9"/>
<comment type="similarity">
    <text evidence="2">Belongs to the dynein heavy chain family.</text>
</comment>
<dbReference type="Pfam" id="PF12777">
    <property type="entry name" value="MT"/>
    <property type="match status" value="1"/>
</dbReference>
<evidence type="ECO:0000256" key="24">
    <source>
        <dbReference type="SAM" id="Coils"/>
    </source>
</evidence>
<dbReference type="FunFam" id="1.10.287.2620:FF:000002">
    <property type="entry name" value="Dynein heavy chain 2, axonemal"/>
    <property type="match status" value="1"/>
</dbReference>
<dbReference type="SMART" id="SM00382">
    <property type="entry name" value="AAA"/>
    <property type="match status" value="2"/>
</dbReference>
<evidence type="ECO:0000256" key="6">
    <source>
        <dbReference type="ARBA" id="ARBA00022741"/>
    </source>
</evidence>
<name>A0A158NBM9_ATTCE</name>
<dbReference type="SUPFAM" id="SSF46966">
    <property type="entry name" value="Spectrin repeat"/>
    <property type="match status" value="1"/>
</dbReference>
<feature type="coiled-coil region" evidence="24">
    <location>
        <begin position="3468"/>
        <end position="3495"/>
    </location>
</feature>
<dbReference type="EMBL" id="ADTU01000359">
    <property type="status" value="NOT_ANNOTATED_CDS"/>
    <property type="molecule type" value="Genomic_DNA"/>
</dbReference>
<keyword evidence="11 24" id="KW-0175">Coiled coil</keyword>
<dbReference type="FunFam" id="3.20.180.20:FF:000001">
    <property type="entry name" value="Dynein axonemal heavy chain 5"/>
    <property type="match status" value="1"/>
</dbReference>
<evidence type="ECO:0000256" key="18">
    <source>
        <dbReference type="ARBA" id="ARBA00063032"/>
    </source>
</evidence>
<dbReference type="FunCoup" id="A0A158NBM9">
    <property type="interactions" value="82"/>
</dbReference>
<dbReference type="Pfam" id="PF18198">
    <property type="entry name" value="AAA_lid_11"/>
    <property type="match status" value="1"/>
</dbReference>
<reference evidence="27" key="1">
    <citation type="journal article" date="2011" name="PLoS Genet.">
        <title>The genome sequence of the leaf-cutter ant Atta cephalotes reveals insights into its obligate symbiotic lifestyle.</title>
        <authorList>
            <person name="Suen G."/>
            <person name="Teiling C."/>
            <person name="Li L."/>
            <person name="Holt C."/>
            <person name="Abouheif E."/>
            <person name="Bornberg-Bauer E."/>
            <person name="Bouffard P."/>
            <person name="Caldera E.J."/>
            <person name="Cash E."/>
            <person name="Cavanaugh A."/>
            <person name="Denas O."/>
            <person name="Elhaik E."/>
            <person name="Fave M.J."/>
            <person name="Gadau J."/>
            <person name="Gibson J.D."/>
            <person name="Graur D."/>
            <person name="Grubbs K.J."/>
            <person name="Hagen D.E."/>
            <person name="Harkins T.T."/>
            <person name="Helmkampf M."/>
            <person name="Hu H."/>
            <person name="Johnson B.R."/>
            <person name="Kim J."/>
            <person name="Marsh S.E."/>
            <person name="Moeller J.A."/>
            <person name="Munoz-Torres M.C."/>
            <person name="Murphy M.C."/>
            <person name="Naughton M.C."/>
            <person name="Nigam S."/>
            <person name="Overson R."/>
            <person name="Rajakumar R."/>
            <person name="Reese J.T."/>
            <person name="Scott J.J."/>
            <person name="Smith C.R."/>
            <person name="Tao S."/>
            <person name="Tsutsui N.D."/>
            <person name="Viljakainen L."/>
            <person name="Wissler L."/>
            <person name="Yandell M.D."/>
            <person name="Zimmer F."/>
            <person name="Taylor J."/>
            <person name="Slater S.C."/>
            <person name="Clifton S.W."/>
            <person name="Warren W.C."/>
            <person name="Elsik C.G."/>
            <person name="Smith C.D."/>
            <person name="Weinstock G.M."/>
            <person name="Gerardo N.M."/>
            <person name="Currie C.R."/>
        </authorList>
    </citation>
    <scope>NUCLEOTIDE SEQUENCE [LARGE SCALE GENOMIC DNA]</scope>
</reference>
<dbReference type="Gene3D" id="6.10.140.1060">
    <property type="match status" value="1"/>
</dbReference>
<dbReference type="Gene3D" id="1.20.58.1120">
    <property type="match status" value="1"/>
</dbReference>
<evidence type="ECO:0000259" key="25">
    <source>
        <dbReference type="SMART" id="SM00382"/>
    </source>
</evidence>
<evidence type="ECO:0000256" key="5">
    <source>
        <dbReference type="ARBA" id="ARBA00022737"/>
    </source>
</evidence>
<reference evidence="26" key="2">
    <citation type="submission" date="2016-04" db="UniProtKB">
        <authorList>
            <consortium name="EnsemblMetazoa"/>
        </authorList>
    </citation>
    <scope>IDENTIFICATION</scope>
</reference>
<dbReference type="InterPro" id="IPR035706">
    <property type="entry name" value="AAA_9"/>
</dbReference>
<dbReference type="Pfam" id="PF12775">
    <property type="entry name" value="AAA_7"/>
    <property type="match status" value="1"/>
</dbReference>
<dbReference type="EMBL" id="ADTU01000356">
    <property type="status" value="NOT_ANNOTATED_CDS"/>
    <property type="molecule type" value="Genomic_DNA"/>
</dbReference>
<keyword evidence="10" id="KW-0243">Dynein</keyword>
<comment type="function">
    <text evidence="17">Force generating protein of eukaryotic cilia and flagella. Produces force towards the minus ends of microtubules. Dynein has ATPase activity; the force-producing power stroke is thought to occur on release of ADP. Required for assembly of the I1 inner arm complex and its targeting to the appropriate axoneme location. Also required for phototaxis.</text>
</comment>
<dbReference type="Gene3D" id="1.20.1270.280">
    <property type="match status" value="1"/>
</dbReference>
<dbReference type="Gene3D" id="3.40.50.300">
    <property type="entry name" value="P-loop containing nucleotide triphosphate hydrolases"/>
    <property type="match status" value="5"/>
</dbReference>
<dbReference type="Proteomes" id="UP000005205">
    <property type="component" value="Unassembled WGS sequence"/>
</dbReference>
<evidence type="ECO:0000256" key="7">
    <source>
        <dbReference type="ARBA" id="ARBA00022803"/>
    </source>
</evidence>
<dbReference type="GO" id="GO:0036159">
    <property type="term" value="P:inner dynein arm assembly"/>
    <property type="evidence" value="ECO:0007669"/>
    <property type="project" value="UniProtKB-ARBA"/>
</dbReference>
<evidence type="ECO:0000256" key="23">
    <source>
        <dbReference type="ARBA" id="ARBA00082099"/>
    </source>
</evidence>
<keyword evidence="3" id="KW-0963">Cytoplasm</keyword>
<dbReference type="InterPro" id="IPR041228">
    <property type="entry name" value="Dynein_C"/>
</dbReference>
<dbReference type="FunFam" id="1.20.58.1120:FF:000001">
    <property type="entry name" value="dynein heavy chain 2, axonemal"/>
    <property type="match status" value="1"/>
</dbReference>
<dbReference type="Pfam" id="PF12781">
    <property type="entry name" value="AAA_9"/>
    <property type="match status" value="1"/>
</dbReference>
<dbReference type="GO" id="GO:0051959">
    <property type="term" value="F:dynein light intermediate chain binding"/>
    <property type="evidence" value="ECO:0007669"/>
    <property type="project" value="InterPro"/>
</dbReference>
<dbReference type="Gene3D" id="1.20.920.20">
    <property type="match status" value="1"/>
</dbReference>
<dbReference type="InterPro" id="IPR013594">
    <property type="entry name" value="Dynein_heavy_tail"/>
</dbReference>
<dbReference type="InterPro" id="IPR035699">
    <property type="entry name" value="AAA_6"/>
</dbReference>
<dbReference type="InterPro" id="IPR043160">
    <property type="entry name" value="Dynein_C_barrel"/>
</dbReference>
<dbReference type="FunFam" id="3.40.50.300:FF:000044">
    <property type="entry name" value="Dynein heavy chain 5, axonemal"/>
    <property type="match status" value="1"/>
</dbReference>
<feature type="coiled-coil region" evidence="24">
    <location>
        <begin position="2897"/>
        <end position="2973"/>
    </location>
</feature>
<evidence type="ECO:0000256" key="11">
    <source>
        <dbReference type="ARBA" id="ARBA00023054"/>
    </source>
</evidence>
<keyword evidence="13" id="KW-0505">Motor protein</keyword>
<evidence type="ECO:0000256" key="1">
    <source>
        <dbReference type="ARBA" id="ARBA00004611"/>
    </source>
</evidence>
<keyword evidence="7" id="KW-0802">TPR repeat</keyword>
<evidence type="ECO:0000256" key="3">
    <source>
        <dbReference type="ARBA" id="ARBA00022490"/>
    </source>
</evidence>
<dbReference type="InterPro" id="IPR043157">
    <property type="entry name" value="Dynein_AAA1S"/>
</dbReference>
<dbReference type="FunFam" id="1.20.920.20:FF:000001">
    <property type="entry name" value="dynein heavy chain 2, axonemal"/>
    <property type="match status" value="1"/>
</dbReference>
<dbReference type="Pfam" id="PF12780">
    <property type="entry name" value="AAA_8"/>
    <property type="match status" value="1"/>
</dbReference>
<evidence type="ECO:0000256" key="4">
    <source>
        <dbReference type="ARBA" id="ARBA00022701"/>
    </source>
</evidence>
<dbReference type="PANTHER" id="PTHR22878:SF68">
    <property type="entry name" value="DYNEIN HEAVY CHAIN 6, AXONEMAL-LIKE"/>
    <property type="match status" value="1"/>
</dbReference>
<protein>
    <recommendedName>
        <fullName evidence="20">Dynein axonemal heavy chain 2</fullName>
    </recommendedName>
    <alternativeName>
        <fullName evidence="23">Axonemal beta dynein heavy chain 2</fullName>
    </alternativeName>
    <alternativeName>
        <fullName evidence="22">Ciliary dynein heavy chain 2</fullName>
    </alternativeName>
    <alternativeName>
        <fullName evidence="21">Dynein-1, subspecies f</fullName>
    </alternativeName>
</protein>
<dbReference type="Pfam" id="PF18199">
    <property type="entry name" value="Dynein_C"/>
    <property type="match status" value="1"/>
</dbReference>
<dbReference type="Pfam" id="PF12774">
    <property type="entry name" value="AAA_6"/>
    <property type="match status" value="1"/>
</dbReference>
<comment type="subunit">
    <text evidence="19">Part of the axonemal inner dynein arm complex that consists of at least two heavy chains and a number of intermediate and light chains. Interacts with DNAI4.</text>
</comment>
<dbReference type="FunFam" id="1.10.8.1220:FF:000001">
    <property type="entry name" value="Dynein axonemal heavy chain 5"/>
    <property type="match status" value="1"/>
</dbReference>
<dbReference type="GO" id="GO:0008017">
    <property type="term" value="F:microtubule binding"/>
    <property type="evidence" value="ECO:0007669"/>
    <property type="project" value="UniProtKB-ARBA"/>
</dbReference>
<keyword evidence="6" id="KW-0547">Nucleotide-binding</keyword>
<dbReference type="FunFam" id="1.20.1270.280:FF:000007">
    <property type="entry name" value="dynein heavy chain 2, axonemal"/>
    <property type="match status" value="1"/>
</dbReference>
<evidence type="ECO:0000256" key="2">
    <source>
        <dbReference type="ARBA" id="ARBA00008887"/>
    </source>
</evidence>
<dbReference type="FunFam" id="1.10.8.720:FF:000008">
    <property type="entry name" value="Dynein axonemal heavy chain 2"/>
    <property type="match status" value="1"/>
</dbReference>
<dbReference type="InterPro" id="IPR026983">
    <property type="entry name" value="DHC"/>
</dbReference>
<dbReference type="Gene3D" id="1.20.140.100">
    <property type="entry name" value="Dynein heavy chain, N-terminal domain 2"/>
    <property type="match status" value="1"/>
</dbReference>
<comment type="function">
    <text evidence="16">As part of the axonemal inner dynein arm complex plays a central role in ciliary beat. Expressed in sperm flagellum, it is required for sperm motility. Dyneins are microtubule-based molecular motors possessing ATPase activities that can convert the chemical energy of ATP into relative sliding between adjacent microtubule doublets to generate ciliary bending.</text>
</comment>
<dbReference type="CDD" id="cd00009">
    <property type="entry name" value="AAA"/>
    <property type="match status" value="1"/>
</dbReference>
<feature type="coiled-coil region" evidence="24">
    <location>
        <begin position="3100"/>
        <end position="3162"/>
    </location>
</feature>
<dbReference type="Gene3D" id="1.10.8.1220">
    <property type="match status" value="1"/>
</dbReference>
<dbReference type="STRING" id="12957.A0A158NBM9"/>
<evidence type="ECO:0000256" key="19">
    <source>
        <dbReference type="ARBA" id="ARBA00064223"/>
    </source>
</evidence>
<keyword evidence="27" id="KW-1185">Reference proteome</keyword>
<dbReference type="GO" id="GO:0060294">
    <property type="term" value="P:cilium movement involved in cell motility"/>
    <property type="evidence" value="ECO:0007669"/>
    <property type="project" value="UniProtKB-ARBA"/>
</dbReference>
<evidence type="ECO:0000256" key="20">
    <source>
        <dbReference type="ARBA" id="ARBA00071813"/>
    </source>
</evidence>
<dbReference type="KEGG" id="acep:105618006"/>
<dbReference type="Gene3D" id="3.20.180.20">
    <property type="entry name" value="Dynein heavy chain, N-terminal domain 2"/>
    <property type="match status" value="1"/>
</dbReference>
<evidence type="ECO:0000256" key="12">
    <source>
        <dbReference type="ARBA" id="ARBA00023069"/>
    </source>
</evidence>